<evidence type="ECO:0000256" key="5">
    <source>
        <dbReference type="ARBA" id="ARBA00023098"/>
    </source>
</evidence>
<dbReference type="GO" id="GO:0006629">
    <property type="term" value="P:lipid metabolic process"/>
    <property type="evidence" value="ECO:0007669"/>
    <property type="project" value="UniProtKB-KW"/>
</dbReference>
<keyword evidence="6 8" id="KW-0472">Membrane</keyword>
<comment type="caution">
    <text evidence="9">The sequence shown here is derived from an EMBL/GenBank/DDBJ whole genome shotgun (WGS) entry which is preliminary data.</text>
</comment>
<dbReference type="PANTHER" id="PTHR21212:SF5">
    <property type="entry name" value="SEIPIN-1"/>
    <property type="match status" value="1"/>
</dbReference>
<dbReference type="Proteomes" id="UP001291623">
    <property type="component" value="Unassembled WGS sequence"/>
</dbReference>
<protein>
    <submittedName>
        <fullName evidence="9">Uncharacterized protein</fullName>
    </submittedName>
</protein>
<evidence type="ECO:0000256" key="6">
    <source>
        <dbReference type="ARBA" id="ARBA00023136"/>
    </source>
</evidence>
<feature type="region of interest" description="Disordered" evidence="7">
    <location>
        <begin position="1"/>
        <end position="20"/>
    </location>
</feature>
<feature type="compositionally biased region" description="Basic and acidic residues" evidence="7">
    <location>
        <begin position="1"/>
        <end position="11"/>
    </location>
</feature>
<keyword evidence="3" id="KW-0256">Endoplasmic reticulum</keyword>
<keyword evidence="4 8" id="KW-1133">Transmembrane helix</keyword>
<feature type="compositionally biased region" description="Basic and acidic residues" evidence="7">
    <location>
        <begin position="389"/>
        <end position="402"/>
    </location>
</feature>
<evidence type="ECO:0000313" key="9">
    <source>
        <dbReference type="EMBL" id="KAK4366418.1"/>
    </source>
</evidence>
<sequence>MEEKDHELEEKAQEEEEYVDDDDELMKNNLPVQNSSSWFTKMISLQVEIITTILVSLVSPIFYILSFVNSDYNFLRPEETEKNVVVAVNAVGTVPSKVVHGGILLLKKFGVGILGAAYVAMVLTTLLIVSGVLGFGLVRMWMEEPVVLREKLYFDYADVNPKAVFSFVEFGGDKGGRIGGYNGNNIGVPVGRTMYVSLFLLMPESDFNRDIGVFQEKKTVGQLTLLLAIHNLFYHQLVAEALSKEGLIMAISSHPCMLRFRSLPIRLMREFIMSVPLVLGLTAETQTMTVPMLKHKEGLPRTEAIRITMIPRAGTLALPQLYQSEIILKSRPPWYKDLVYNWKWTFSVWTSMYIYVTLLIFLLNWCRPLVCPAIVTSFMTRADVNSTVEAREEPQEKGREESDVSESARLQSISLAPFKARLALRCFEGDKRSDESGSAVVESGRREKREQAVKGRSVVAVVIWLVFVGGKDRDGGVEF</sequence>
<evidence type="ECO:0000256" key="8">
    <source>
        <dbReference type="SAM" id="Phobius"/>
    </source>
</evidence>
<proteinExistence type="predicted"/>
<feature type="transmembrane region" description="Helical" evidence="8">
    <location>
        <begin position="113"/>
        <end position="138"/>
    </location>
</feature>
<dbReference type="GO" id="GO:0140042">
    <property type="term" value="P:lipid droplet formation"/>
    <property type="evidence" value="ECO:0007669"/>
    <property type="project" value="UniProtKB-ARBA"/>
</dbReference>
<evidence type="ECO:0000313" key="10">
    <source>
        <dbReference type="Proteomes" id="UP001291623"/>
    </source>
</evidence>
<feature type="transmembrane region" description="Helical" evidence="8">
    <location>
        <begin position="344"/>
        <end position="363"/>
    </location>
</feature>
<dbReference type="CDD" id="cd23995">
    <property type="entry name" value="Seipin_BSCL2_like"/>
    <property type="match status" value="1"/>
</dbReference>
<evidence type="ECO:0000256" key="3">
    <source>
        <dbReference type="ARBA" id="ARBA00022824"/>
    </source>
</evidence>
<dbReference type="GO" id="GO:0005789">
    <property type="term" value="C:endoplasmic reticulum membrane"/>
    <property type="evidence" value="ECO:0007669"/>
    <property type="project" value="UniProtKB-SubCell"/>
</dbReference>
<keyword evidence="10" id="KW-1185">Reference proteome</keyword>
<dbReference type="InterPro" id="IPR009617">
    <property type="entry name" value="Seipin"/>
</dbReference>
<comment type="subcellular location">
    <subcellularLocation>
        <location evidence="1">Endoplasmic reticulum membrane</location>
        <topology evidence="1">Multi-pass membrane protein</topology>
    </subcellularLocation>
</comment>
<keyword evidence="2 8" id="KW-0812">Transmembrane</keyword>
<dbReference type="Pfam" id="PF06775">
    <property type="entry name" value="Seipin"/>
    <property type="match status" value="1"/>
</dbReference>
<dbReference type="EMBL" id="JAVYJV010000007">
    <property type="protein sequence ID" value="KAK4366418.1"/>
    <property type="molecule type" value="Genomic_DNA"/>
</dbReference>
<feature type="transmembrane region" description="Helical" evidence="8">
    <location>
        <begin position="49"/>
        <end position="68"/>
    </location>
</feature>
<feature type="region of interest" description="Disordered" evidence="7">
    <location>
        <begin position="386"/>
        <end position="408"/>
    </location>
</feature>
<evidence type="ECO:0000256" key="2">
    <source>
        <dbReference type="ARBA" id="ARBA00022692"/>
    </source>
</evidence>
<gene>
    <name evidence="9" type="ORF">RND71_014298</name>
</gene>
<evidence type="ECO:0000256" key="4">
    <source>
        <dbReference type="ARBA" id="ARBA00022989"/>
    </source>
</evidence>
<organism evidence="9 10">
    <name type="scientific">Anisodus tanguticus</name>
    <dbReference type="NCBI Taxonomy" id="243964"/>
    <lineage>
        <taxon>Eukaryota</taxon>
        <taxon>Viridiplantae</taxon>
        <taxon>Streptophyta</taxon>
        <taxon>Embryophyta</taxon>
        <taxon>Tracheophyta</taxon>
        <taxon>Spermatophyta</taxon>
        <taxon>Magnoliopsida</taxon>
        <taxon>eudicotyledons</taxon>
        <taxon>Gunneridae</taxon>
        <taxon>Pentapetalae</taxon>
        <taxon>asterids</taxon>
        <taxon>lamiids</taxon>
        <taxon>Solanales</taxon>
        <taxon>Solanaceae</taxon>
        <taxon>Solanoideae</taxon>
        <taxon>Hyoscyameae</taxon>
        <taxon>Anisodus</taxon>
    </lineage>
</organism>
<accession>A0AAE1S9I6</accession>
<feature type="transmembrane region" description="Helical" evidence="8">
    <location>
        <begin position="267"/>
        <end position="283"/>
    </location>
</feature>
<keyword evidence="5" id="KW-0443">Lipid metabolism</keyword>
<dbReference type="PANTHER" id="PTHR21212">
    <property type="entry name" value="BERNARDINELLI-SEIP CONGENITAL LIPODYSTROPHY 2 HOMOLOG BSCL2 PROTEIN"/>
    <property type="match status" value="1"/>
</dbReference>
<dbReference type="AlphaFoldDB" id="A0AAE1S9I6"/>
<evidence type="ECO:0000256" key="1">
    <source>
        <dbReference type="ARBA" id="ARBA00004477"/>
    </source>
</evidence>
<evidence type="ECO:0000256" key="7">
    <source>
        <dbReference type="SAM" id="MobiDB-lite"/>
    </source>
</evidence>
<name>A0AAE1S9I6_9SOLA</name>
<reference evidence="9" key="1">
    <citation type="submission" date="2023-12" db="EMBL/GenBank/DDBJ databases">
        <title>Genome assembly of Anisodus tanguticus.</title>
        <authorList>
            <person name="Wang Y.-J."/>
        </authorList>
    </citation>
    <scope>NUCLEOTIDE SEQUENCE</scope>
    <source>
        <strain evidence="9">KB-2021</strain>
        <tissue evidence="9">Leaf</tissue>
    </source>
</reference>